<evidence type="ECO:0000256" key="1">
    <source>
        <dbReference type="SAM" id="SignalP"/>
    </source>
</evidence>
<dbReference type="PANTHER" id="PTHR47791">
    <property type="entry name" value="MEIOTICALLY UP-REGULATED GENE 191 PROTEIN"/>
    <property type="match status" value="1"/>
</dbReference>
<keyword evidence="1" id="KW-0732">Signal</keyword>
<evidence type="ECO:0000313" key="3">
    <source>
        <dbReference type="Proteomes" id="UP000030651"/>
    </source>
</evidence>
<evidence type="ECO:0008006" key="4">
    <source>
        <dbReference type="Google" id="ProtNLM"/>
    </source>
</evidence>
<dbReference type="OMA" id="YTSYTCC"/>
<name>W3X6W6_PESFW</name>
<proteinExistence type="predicted"/>
<dbReference type="InParanoid" id="W3X6W6"/>
<dbReference type="PANTHER" id="PTHR47791:SF3">
    <property type="entry name" value="MEIOTICALLY UP-REGULATED GENE 191 PROTEIN"/>
    <property type="match status" value="1"/>
</dbReference>
<protein>
    <recommendedName>
        <fullName evidence="4">Mannan endo-1,6-alpha-mannosidase</fullName>
    </recommendedName>
</protein>
<accession>W3X6W6</accession>
<evidence type="ECO:0000313" key="2">
    <source>
        <dbReference type="EMBL" id="ETS80926.1"/>
    </source>
</evidence>
<dbReference type="eggNOG" id="ENOG502QSWP">
    <property type="taxonomic scope" value="Eukaryota"/>
</dbReference>
<dbReference type="KEGG" id="pfy:PFICI_08455"/>
<dbReference type="STRING" id="1229662.W3X6W6"/>
<dbReference type="GO" id="GO:0005975">
    <property type="term" value="P:carbohydrate metabolic process"/>
    <property type="evidence" value="ECO:0007669"/>
    <property type="project" value="InterPro"/>
</dbReference>
<dbReference type="Pfam" id="PF03663">
    <property type="entry name" value="Glyco_hydro_76"/>
    <property type="match status" value="1"/>
</dbReference>
<feature type="chain" id="PRO_5004834729" description="Mannan endo-1,6-alpha-mannosidase" evidence="1">
    <location>
        <begin position="27"/>
        <end position="375"/>
    </location>
</feature>
<dbReference type="RefSeq" id="XP_007835227.1">
    <property type="nucleotide sequence ID" value="XM_007837036.1"/>
</dbReference>
<dbReference type="SUPFAM" id="SSF48208">
    <property type="entry name" value="Six-hairpin glycosidases"/>
    <property type="match status" value="1"/>
</dbReference>
<dbReference type="HOGENOM" id="CLU_028686_0_0_1"/>
<keyword evidence="3" id="KW-1185">Reference proteome</keyword>
<dbReference type="Gene3D" id="1.50.10.20">
    <property type="match status" value="1"/>
</dbReference>
<reference evidence="3" key="1">
    <citation type="journal article" date="2015" name="BMC Genomics">
        <title>Genomic and transcriptomic analysis of the endophytic fungus Pestalotiopsis fici reveals its lifestyle and high potential for synthesis of natural products.</title>
        <authorList>
            <person name="Wang X."/>
            <person name="Zhang X."/>
            <person name="Liu L."/>
            <person name="Xiang M."/>
            <person name="Wang W."/>
            <person name="Sun X."/>
            <person name="Che Y."/>
            <person name="Guo L."/>
            <person name="Liu G."/>
            <person name="Guo L."/>
            <person name="Wang C."/>
            <person name="Yin W.B."/>
            <person name="Stadler M."/>
            <person name="Zhang X."/>
            <person name="Liu X."/>
        </authorList>
    </citation>
    <scope>NUCLEOTIDE SEQUENCE [LARGE SCALE GENOMIC DNA]</scope>
    <source>
        <strain evidence="3">W106-1 / CGMCC3.15140</strain>
    </source>
</reference>
<dbReference type="EMBL" id="KI912113">
    <property type="protein sequence ID" value="ETS80926.1"/>
    <property type="molecule type" value="Genomic_DNA"/>
</dbReference>
<dbReference type="OrthoDB" id="9984024at2759"/>
<dbReference type="InterPro" id="IPR005198">
    <property type="entry name" value="Glyco_hydro_76"/>
</dbReference>
<gene>
    <name evidence="2" type="ORF">PFICI_08455</name>
</gene>
<feature type="signal peptide" evidence="1">
    <location>
        <begin position="1"/>
        <end position="26"/>
    </location>
</feature>
<dbReference type="GeneID" id="19273468"/>
<organism evidence="2 3">
    <name type="scientific">Pestalotiopsis fici (strain W106-1 / CGMCC3.15140)</name>
    <dbReference type="NCBI Taxonomy" id="1229662"/>
    <lineage>
        <taxon>Eukaryota</taxon>
        <taxon>Fungi</taxon>
        <taxon>Dikarya</taxon>
        <taxon>Ascomycota</taxon>
        <taxon>Pezizomycotina</taxon>
        <taxon>Sordariomycetes</taxon>
        <taxon>Xylariomycetidae</taxon>
        <taxon>Amphisphaeriales</taxon>
        <taxon>Sporocadaceae</taxon>
        <taxon>Pestalotiopsis</taxon>
    </lineage>
</organism>
<dbReference type="InterPro" id="IPR053169">
    <property type="entry name" value="MUG_Protein"/>
</dbReference>
<dbReference type="AlphaFoldDB" id="W3X6W6"/>
<sequence length="375" mass="40863">MQITATLKPSLLSLAVYLALVQSTSATATIGITEAALALNGLMTTYDPLTGLWGYGEPDAPWWQSAVALQAVLDFMITTGTRDYVPVVTNTIDIQRRPNPNGPQGSGDFRASSTDDTAWWALALISLHAITGEQWLLDVAMADEAYISQWWTTECGGGLIWQIRALSYKASISNELYIELTATLHNLIPGDKTYLAKSLLAWEWMKQSGLMNNASLINDGLTETCGNNTPTWTYNQGVILGGMIQLYTATGDEKFLYTARSIADAVLASSKLAPQGVLTEPCVGECNTDQHSFKGIFVRYLAKLNAKLPDRPYSTFITSNAASMFANDQSTSEGRPNDDYYGLRWQGPFDKNSLGSQESALMLLTAAFSLDRAMG</sequence>
<dbReference type="Proteomes" id="UP000030651">
    <property type="component" value="Unassembled WGS sequence"/>
</dbReference>
<dbReference type="InterPro" id="IPR008928">
    <property type="entry name" value="6-hairpin_glycosidase_sf"/>
</dbReference>